<dbReference type="InterPro" id="IPR007138">
    <property type="entry name" value="ABM_dom"/>
</dbReference>
<keyword evidence="2" id="KW-0560">Oxidoreductase</keyword>
<dbReference type="EMBL" id="JBHUPB010000001">
    <property type="protein sequence ID" value="MFD2965898.1"/>
    <property type="molecule type" value="Genomic_DNA"/>
</dbReference>
<accession>A0ABW6BBH8</accession>
<dbReference type="GO" id="GO:0004497">
    <property type="term" value="F:monooxygenase activity"/>
    <property type="evidence" value="ECO:0007669"/>
    <property type="project" value="UniProtKB-KW"/>
</dbReference>
<dbReference type="Pfam" id="PF03992">
    <property type="entry name" value="ABM"/>
    <property type="match status" value="1"/>
</dbReference>
<feature type="domain" description="ABM" evidence="1">
    <location>
        <begin position="1"/>
        <end position="77"/>
    </location>
</feature>
<dbReference type="EC" id="1.14.-.-" evidence="2"/>
<gene>
    <name evidence="2" type="ORF">ACFS7Y_00750</name>
</gene>
<organism evidence="2 3">
    <name type="scientific">Sphingobacterium bambusae</name>
    <dbReference type="NCBI Taxonomy" id="662858"/>
    <lineage>
        <taxon>Bacteria</taxon>
        <taxon>Pseudomonadati</taxon>
        <taxon>Bacteroidota</taxon>
        <taxon>Sphingobacteriia</taxon>
        <taxon>Sphingobacteriales</taxon>
        <taxon>Sphingobacteriaceae</taxon>
        <taxon>Sphingobacterium</taxon>
    </lineage>
</organism>
<reference evidence="3" key="1">
    <citation type="journal article" date="2019" name="Int. J. Syst. Evol. Microbiol.">
        <title>The Global Catalogue of Microorganisms (GCM) 10K type strain sequencing project: providing services to taxonomists for standard genome sequencing and annotation.</title>
        <authorList>
            <consortium name="The Broad Institute Genomics Platform"/>
            <consortium name="The Broad Institute Genome Sequencing Center for Infectious Disease"/>
            <person name="Wu L."/>
            <person name="Ma J."/>
        </authorList>
    </citation>
    <scope>NUCLEOTIDE SEQUENCE [LARGE SCALE GENOMIC DNA]</scope>
    <source>
        <strain evidence="3">KCTC 22814</strain>
    </source>
</reference>
<protein>
    <submittedName>
        <fullName evidence="2">Antibiotic biosynthesis monooxygenase family protein</fullName>
        <ecNumber evidence="2">1.14.-.-</ecNumber>
    </submittedName>
</protein>
<dbReference type="InterPro" id="IPR011008">
    <property type="entry name" value="Dimeric_a/b-barrel"/>
</dbReference>
<dbReference type="Proteomes" id="UP001597525">
    <property type="component" value="Unassembled WGS sequence"/>
</dbReference>
<dbReference type="RefSeq" id="WP_320184775.1">
    <property type="nucleotide sequence ID" value="NZ_CP138332.1"/>
</dbReference>
<evidence type="ECO:0000313" key="2">
    <source>
        <dbReference type="EMBL" id="MFD2965898.1"/>
    </source>
</evidence>
<sequence>MILEVAILNVSVEKQPDFERDFLEASQYIASINGYIKHALKKCVEIENQYILLVEWVSVEAHEVGFRQSPEYLKWKALLHHYYDPFPQVLHYA</sequence>
<keyword evidence="2" id="KW-0503">Monooxygenase</keyword>
<name>A0ABW6BBH8_9SPHI</name>
<evidence type="ECO:0000313" key="3">
    <source>
        <dbReference type="Proteomes" id="UP001597525"/>
    </source>
</evidence>
<comment type="caution">
    <text evidence="2">The sequence shown here is derived from an EMBL/GenBank/DDBJ whole genome shotgun (WGS) entry which is preliminary data.</text>
</comment>
<dbReference type="SUPFAM" id="SSF54909">
    <property type="entry name" value="Dimeric alpha+beta barrel"/>
    <property type="match status" value="1"/>
</dbReference>
<proteinExistence type="predicted"/>
<dbReference type="Gene3D" id="3.30.70.100">
    <property type="match status" value="1"/>
</dbReference>
<keyword evidence="3" id="KW-1185">Reference proteome</keyword>
<evidence type="ECO:0000259" key="1">
    <source>
        <dbReference type="Pfam" id="PF03992"/>
    </source>
</evidence>